<reference evidence="4 5" key="1">
    <citation type="submission" date="2018-08" db="EMBL/GenBank/DDBJ databases">
        <title>The complete genome sequence of Streptomyces seoulensis, a pioneer strain for nickel superoxide dismutase discovery.</title>
        <authorList>
            <person name="Shin J."/>
            <person name="Lee J.-S."/>
            <person name="Lee E.-J."/>
            <person name="Youn H.-D."/>
        </authorList>
    </citation>
    <scope>NUCLEOTIDE SEQUENCE [LARGE SCALE GENOMIC DNA]</scope>
    <source>
        <strain evidence="4 5">KCTC 9819</strain>
    </source>
</reference>
<accession>A0A4P6TXR8</accession>
<dbReference type="KEGG" id="sseo:D0Z67_15950"/>
<keyword evidence="5" id="KW-1185">Reference proteome</keyword>
<feature type="region of interest" description="Disordered" evidence="1">
    <location>
        <begin position="89"/>
        <end position="184"/>
    </location>
</feature>
<evidence type="ECO:0000256" key="1">
    <source>
        <dbReference type="SAM" id="MobiDB-lite"/>
    </source>
</evidence>
<dbReference type="NCBIfam" id="TIGR03816">
    <property type="entry name" value="tadE_like_DECH"/>
    <property type="match status" value="1"/>
</dbReference>
<dbReference type="InterPro" id="IPR028087">
    <property type="entry name" value="Tad_N"/>
</dbReference>
<name>A0A4P6TXR8_STRSO</name>
<evidence type="ECO:0000313" key="5">
    <source>
        <dbReference type="Proteomes" id="UP000292547"/>
    </source>
</evidence>
<sequence length="184" mass="18241">MRSREGDRGSATVWSLGVIALLCVVFGAVLGLGHAVVVRHRAAGAADLAALAAADHWAEGAEAACDAGRRVASAQGARLVRCALVGETSDVSAGSGHGPFTAEVRARAGPPDPSGTGTQAAPQGTGPTAQASQGTGPAPPAPHRRAPAPSRTSRTSPPRPPRPPRPPPRSRPAPSPPAPPAAAS</sequence>
<dbReference type="STRING" id="73044.GCA_000725795_04603"/>
<protein>
    <recommendedName>
        <fullName evidence="3">Putative Flp pilus-assembly TadG-like N-terminal domain-containing protein</fullName>
    </recommendedName>
</protein>
<evidence type="ECO:0000313" key="4">
    <source>
        <dbReference type="EMBL" id="QBJ91633.1"/>
    </source>
</evidence>
<proteinExistence type="predicted"/>
<keyword evidence="2" id="KW-0812">Transmembrane</keyword>
<feature type="compositionally biased region" description="Pro residues" evidence="1">
    <location>
        <begin position="157"/>
        <end position="184"/>
    </location>
</feature>
<keyword evidence="2" id="KW-1133">Transmembrane helix</keyword>
<keyword evidence="2" id="KW-0472">Membrane</keyword>
<feature type="transmembrane region" description="Helical" evidence="2">
    <location>
        <begin position="12"/>
        <end position="32"/>
    </location>
</feature>
<gene>
    <name evidence="4" type="ORF">D0Z67_15950</name>
</gene>
<dbReference type="EMBL" id="CP032229">
    <property type="protein sequence ID" value="QBJ91633.1"/>
    <property type="molecule type" value="Genomic_DNA"/>
</dbReference>
<feature type="domain" description="Putative Flp pilus-assembly TadG-like N-terminal" evidence="3">
    <location>
        <begin position="9"/>
        <end position="55"/>
    </location>
</feature>
<dbReference type="Pfam" id="PF13400">
    <property type="entry name" value="Tad"/>
    <property type="match status" value="1"/>
</dbReference>
<organism evidence="4 5">
    <name type="scientific">Streptomyces seoulensis</name>
    <dbReference type="NCBI Taxonomy" id="73044"/>
    <lineage>
        <taxon>Bacteria</taxon>
        <taxon>Bacillati</taxon>
        <taxon>Actinomycetota</taxon>
        <taxon>Actinomycetes</taxon>
        <taxon>Kitasatosporales</taxon>
        <taxon>Streptomycetaceae</taxon>
        <taxon>Streptomyces</taxon>
    </lineage>
</organism>
<feature type="compositionally biased region" description="Low complexity" evidence="1">
    <location>
        <begin position="115"/>
        <end position="131"/>
    </location>
</feature>
<feature type="compositionally biased region" description="Low complexity" evidence="1">
    <location>
        <begin position="147"/>
        <end position="156"/>
    </location>
</feature>
<dbReference type="OrthoDB" id="4335608at2"/>
<dbReference type="Proteomes" id="UP000292547">
    <property type="component" value="Chromosome"/>
</dbReference>
<dbReference type="AlphaFoldDB" id="A0A4P6TXR8"/>
<evidence type="ECO:0000259" key="3">
    <source>
        <dbReference type="Pfam" id="PF13400"/>
    </source>
</evidence>
<dbReference type="InterPro" id="IPR021202">
    <property type="entry name" value="Rv3654c-like"/>
</dbReference>
<evidence type="ECO:0000256" key="2">
    <source>
        <dbReference type="SAM" id="Phobius"/>
    </source>
</evidence>